<dbReference type="InterPro" id="IPR003593">
    <property type="entry name" value="AAA+_ATPase"/>
</dbReference>
<keyword evidence="3" id="KW-0547">Nucleotide-binding</keyword>
<dbReference type="GO" id="GO:0005524">
    <property type="term" value="F:ATP binding"/>
    <property type="evidence" value="ECO:0007669"/>
    <property type="project" value="UniProtKB-KW"/>
</dbReference>
<dbReference type="RefSeq" id="WP_407341092.1">
    <property type="nucleotide sequence ID" value="NZ_CP136862.1"/>
</dbReference>
<evidence type="ECO:0000256" key="2">
    <source>
        <dbReference type="ARBA" id="ARBA00022448"/>
    </source>
</evidence>
<dbReference type="PANTHER" id="PTHR43023">
    <property type="entry name" value="PROTEIN TRIGALACTOSYLDIACYLGLYCEROL 3, CHLOROPLASTIC"/>
    <property type="match status" value="1"/>
</dbReference>
<evidence type="ECO:0000259" key="5">
    <source>
        <dbReference type="PROSITE" id="PS50893"/>
    </source>
</evidence>
<keyword evidence="2" id="KW-0813">Transport</keyword>
<feature type="domain" description="ABC transporter" evidence="5">
    <location>
        <begin position="1"/>
        <end position="223"/>
    </location>
</feature>
<sequence>MRGLDLDVYRGEVLGFVGGSGTGKSVLTRTILGLIRKESGRIEIFGSDIDKLSAREHDSVERRIGVMFQQGALFSGLTVKQNVQVPMREHLSLSPRLADELAMLKIKLVGLDLDAADKYPSELSGGMIKRAALARALALDPELLFLDEPTSGLDPIGAAEFDELIATLQKTLGLTVFMVTHDLDSLYSICDRIAALAEGKVIAAGPIEAMLAAEHPWLRAYFHGKRARQFDPSVAERGGGVLAGNELAGLLGG</sequence>
<dbReference type="Proteomes" id="UP001626536">
    <property type="component" value="Chromosome"/>
</dbReference>
<dbReference type="PROSITE" id="PS00211">
    <property type="entry name" value="ABC_TRANSPORTER_1"/>
    <property type="match status" value="1"/>
</dbReference>
<evidence type="ECO:0000313" key="7">
    <source>
        <dbReference type="Proteomes" id="UP001626536"/>
    </source>
</evidence>
<reference evidence="6 7" key="1">
    <citation type="submission" date="2023-10" db="EMBL/GenBank/DDBJ databases">
        <title>Novel methanotroph of the genus Methylocapsa from a subarctic wetland.</title>
        <authorList>
            <person name="Belova S.E."/>
            <person name="Oshkin I.Y."/>
            <person name="Miroshnikov K."/>
            <person name="Dedysh S.N."/>
        </authorList>
    </citation>
    <scope>NUCLEOTIDE SEQUENCE [LARGE SCALE GENOMIC DNA]</scope>
    <source>
        <strain evidence="6 7">RX1</strain>
    </source>
</reference>
<keyword evidence="4 6" id="KW-0067">ATP-binding</keyword>
<dbReference type="InterPro" id="IPR027417">
    <property type="entry name" value="P-loop_NTPase"/>
</dbReference>
<dbReference type="SUPFAM" id="SSF52540">
    <property type="entry name" value="P-loop containing nucleoside triphosphate hydrolases"/>
    <property type="match status" value="1"/>
</dbReference>
<evidence type="ECO:0000313" key="6">
    <source>
        <dbReference type="EMBL" id="WOJ91504.1"/>
    </source>
</evidence>
<evidence type="ECO:0000256" key="4">
    <source>
        <dbReference type="ARBA" id="ARBA00022840"/>
    </source>
</evidence>
<dbReference type="InterPro" id="IPR017871">
    <property type="entry name" value="ABC_transporter-like_CS"/>
</dbReference>
<dbReference type="PROSITE" id="PS50893">
    <property type="entry name" value="ABC_TRANSPORTER_2"/>
    <property type="match status" value="1"/>
</dbReference>
<name>A0ABZ0HYL2_9HYPH</name>
<evidence type="ECO:0000256" key="1">
    <source>
        <dbReference type="ARBA" id="ARBA00005417"/>
    </source>
</evidence>
<proteinExistence type="inferred from homology"/>
<dbReference type="SMART" id="SM00382">
    <property type="entry name" value="AAA"/>
    <property type="match status" value="1"/>
</dbReference>
<dbReference type="EMBL" id="CP136862">
    <property type="protein sequence ID" value="WOJ91504.1"/>
    <property type="molecule type" value="Genomic_DNA"/>
</dbReference>
<dbReference type="PANTHER" id="PTHR43023:SF3">
    <property type="entry name" value="PROTEIN TRIGALACTOSYLDIACYLGLYCEROL 3, CHLOROPLASTIC"/>
    <property type="match status" value="1"/>
</dbReference>
<gene>
    <name evidence="6" type="ORF">RZS28_09500</name>
</gene>
<dbReference type="Gene3D" id="3.40.50.300">
    <property type="entry name" value="P-loop containing nucleotide triphosphate hydrolases"/>
    <property type="match status" value="1"/>
</dbReference>
<keyword evidence="7" id="KW-1185">Reference proteome</keyword>
<protein>
    <submittedName>
        <fullName evidence="6">ATP-binding cassette domain-containing protein</fullName>
    </submittedName>
</protein>
<accession>A0ABZ0HYL2</accession>
<comment type="similarity">
    <text evidence="1">Belongs to the ABC transporter superfamily.</text>
</comment>
<organism evidence="6 7">
    <name type="scientific">Methylocapsa polymorpha</name>
    <dbReference type="NCBI Taxonomy" id="3080828"/>
    <lineage>
        <taxon>Bacteria</taxon>
        <taxon>Pseudomonadati</taxon>
        <taxon>Pseudomonadota</taxon>
        <taxon>Alphaproteobacteria</taxon>
        <taxon>Hyphomicrobiales</taxon>
        <taxon>Beijerinckiaceae</taxon>
        <taxon>Methylocapsa</taxon>
    </lineage>
</organism>
<dbReference type="Pfam" id="PF00005">
    <property type="entry name" value="ABC_tran"/>
    <property type="match status" value="1"/>
</dbReference>
<evidence type="ECO:0000256" key="3">
    <source>
        <dbReference type="ARBA" id="ARBA00022741"/>
    </source>
</evidence>
<dbReference type="InterPro" id="IPR003439">
    <property type="entry name" value="ABC_transporter-like_ATP-bd"/>
</dbReference>